<proteinExistence type="inferred from homology"/>
<dbReference type="GO" id="GO:0030686">
    <property type="term" value="C:90S preribosome"/>
    <property type="evidence" value="ECO:0007669"/>
    <property type="project" value="TreeGrafter"/>
</dbReference>
<keyword evidence="6" id="KW-0687">Ribonucleoprotein</keyword>
<feature type="region of interest" description="Disordered" evidence="7">
    <location>
        <begin position="112"/>
        <end position="135"/>
    </location>
</feature>
<keyword evidence="5 6" id="KW-0539">Nucleus</keyword>
<dbReference type="EMBL" id="BLLF01000373">
    <property type="protein sequence ID" value="GFH11098.1"/>
    <property type="molecule type" value="Genomic_DNA"/>
</dbReference>
<feature type="non-terminal residue" evidence="8">
    <location>
        <position position="1"/>
    </location>
</feature>
<evidence type="ECO:0000256" key="6">
    <source>
        <dbReference type="RuleBase" id="RU368027"/>
    </source>
</evidence>
<feature type="region of interest" description="Disordered" evidence="7">
    <location>
        <begin position="1"/>
        <end position="62"/>
    </location>
</feature>
<evidence type="ECO:0000256" key="5">
    <source>
        <dbReference type="ARBA" id="ARBA00023242"/>
    </source>
</evidence>
<dbReference type="PANTHER" id="PTHR21738">
    <property type="entry name" value="RIBOSOMAL RNA PROCESSING PROTEIN 36 HOMOLOG"/>
    <property type="match status" value="1"/>
</dbReference>
<name>A0A699YTR7_HAELA</name>
<gene>
    <name evidence="8" type="ORF">HaLaN_06537</name>
</gene>
<dbReference type="GO" id="GO:0005730">
    <property type="term" value="C:nucleolus"/>
    <property type="evidence" value="ECO:0007669"/>
    <property type="project" value="UniProtKB-SubCell"/>
</dbReference>
<keyword evidence="4 6" id="KW-0698">rRNA processing</keyword>
<dbReference type="GO" id="GO:0000462">
    <property type="term" value="P:maturation of SSU-rRNA from tricistronic rRNA transcript (SSU-rRNA, 5.8S rRNA, LSU-rRNA)"/>
    <property type="evidence" value="ECO:0007669"/>
    <property type="project" value="TreeGrafter"/>
</dbReference>
<evidence type="ECO:0000256" key="1">
    <source>
        <dbReference type="ARBA" id="ARBA00004604"/>
    </source>
</evidence>
<comment type="function">
    <text evidence="6">Component of the 90S pre-ribosome involved in the maturation of rRNAs. Required for early cleavages of the pre-RNAs in the 40S ribosomal subunit maturation pathway.</text>
</comment>
<accession>A0A699YTR7</accession>
<dbReference type="Pfam" id="PF06102">
    <property type="entry name" value="RRP36"/>
    <property type="match status" value="1"/>
</dbReference>
<dbReference type="PANTHER" id="PTHR21738:SF0">
    <property type="entry name" value="RIBOSOMAL RNA PROCESSING PROTEIN 36 HOMOLOG"/>
    <property type="match status" value="1"/>
</dbReference>
<reference evidence="8 9" key="1">
    <citation type="submission" date="2020-02" db="EMBL/GenBank/DDBJ databases">
        <title>Draft genome sequence of Haematococcus lacustris strain NIES-144.</title>
        <authorList>
            <person name="Morimoto D."/>
            <person name="Nakagawa S."/>
            <person name="Yoshida T."/>
            <person name="Sawayama S."/>
        </authorList>
    </citation>
    <scope>NUCLEOTIDE SEQUENCE [LARGE SCALE GENOMIC DNA]</scope>
    <source>
        <strain evidence="8 9">NIES-144</strain>
    </source>
</reference>
<evidence type="ECO:0000256" key="4">
    <source>
        <dbReference type="ARBA" id="ARBA00022552"/>
    </source>
</evidence>
<evidence type="ECO:0000256" key="2">
    <source>
        <dbReference type="ARBA" id="ARBA00009418"/>
    </source>
</evidence>
<feature type="region of interest" description="Disordered" evidence="7">
    <location>
        <begin position="165"/>
        <end position="192"/>
    </location>
</feature>
<comment type="subunit">
    <text evidence="6">Associates with 90S and pre-40S pre-ribosomal particles.</text>
</comment>
<evidence type="ECO:0000256" key="3">
    <source>
        <dbReference type="ARBA" id="ARBA00022517"/>
    </source>
</evidence>
<feature type="compositionally biased region" description="Basic and acidic residues" evidence="7">
    <location>
        <begin position="112"/>
        <end position="132"/>
    </location>
</feature>
<keyword evidence="9" id="KW-1185">Reference proteome</keyword>
<feature type="compositionally biased region" description="Low complexity" evidence="7">
    <location>
        <begin position="1"/>
        <end position="15"/>
    </location>
</feature>
<comment type="caution">
    <text evidence="8">The sequence shown here is derived from an EMBL/GenBank/DDBJ whole genome shotgun (WGS) entry which is preliminary data.</text>
</comment>
<dbReference type="InterPro" id="IPR009292">
    <property type="entry name" value="RRP36"/>
</dbReference>
<comment type="similarity">
    <text evidence="2 6">Belongs to the RRP36 family.</text>
</comment>
<sequence length="192" mass="21980">EQAKAAAKAAKQQEASFKRANKHRPKEMSSKRPVSRAREVVAPVRKEGKDPRFEPSRPGEKEAAARRYAFLYDSVMPSERAVLRTAMKAERNPQTKAALSLQLQRLDSRLQQERTRRQRSELDHTVKAKQKEAAAAGKAPFFLKKSDKRKLELVAKFEALQSSGKLDRFMEKRRKHNASKDHRHLPDGRNDA</sequence>
<evidence type="ECO:0000313" key="9">
    <source>
        <dbReference type="Proteomes" id="UP000485058"/>
    </source>
</evidence>
<keyword evidence="3 6" id="KW-0690">Ribosome biogenesis</keyword>
<comment type="subcellular location">
    <subcellularLocation>
        <location evidence="1 6">Nucleus</location>
        <location evidence="1 6">Nucleolus</location>
    </subcellularLocation>
</comment>
<organism evidence="8 9">
    <name type="scientific">Haematococcus lacustris</name>
    <name type="common">Green alga</name>
    <name type="synonym">Haematococcus pluvialis</name>
    <dbReference type="NCBI Taxonomy" id="44745"/>
    <lineage>
        <taxon>Eukaryota</taxon>
        <taxon>Viridiplantae</taxon>
        <taxon>Chlorophyta</taxon>
        <taxon>core chlorophytes</taxon>
        <taxon>Chlorophyceae</taxon>
        <taxon>CS clade</taxon>
        <taxon>Chlamydomonadales</taxon>
        <taxon>Haematococcaceae</taxon>
        <taxon>Haematococcus</taxon>
    </lineage>
</organism>
<dbReference type="AlphaFoldDB" id="A0A699YTR7"/>
<feature type="compositionally biased region" description="Basic and acidic residues" evidence="7">
    <location>
        <begin position="26"/>
        <end position="62"/>
    </location>
</feature>
<evidence type="ECO:0000313" key="8">
    <source>
        <dbReference type="EMBL" id="GFH11098.1"/>
    </source>
</evidence>
<protein>
    <recommendedName>
        <fullName evidence="6">rRNA biogenesis protein RRP36</fullName>
    </recommendedName>
</protein>
<dbReference type="Proteomes" id="UP000485058">
    <property type="component" value="Unassembled WGS sequence"/>
</dbReference>
<feature type="compositionally biased region" description="Basic and acidic residues" evidence="7">
    <location>
        <begin position="178"/>
        <end position="192"/>
    </location>
</feature>
<evidence type="ECO:0000256" key="7">
    <source>
        <dbReference type="SAM" id="MobiDB-lite"/>
    </source>
</evidence>